<organism evidence="1 2">
    <name type="scientific">Gossypium armourianum</name>
    <dbReference type="NCBI Taxonomy" id="34283"/>
    <lineage>
        <taxon>Eukaryota</taxon>
        <taxon>Viridiplantae</taxon>
        <taxon>Streptophyta</taxon>
        <taxon>Embryophyta</taxon>
        <taxon>Tracheophyta</taxon>
        <taxon>Spermatophyta</taxon>
        <taxon>Magnoliopsida</taxon>
        <taxon>eudicotyledons</taxon>
        <taxon>Gunneridae</taxon>
        <taxon>Pentapetalae</taxon>
        <taxon>rosids</taxon>
        <taxon>malvids</taxon>
        <taxon>Malvales</taxon>
        <taxon>Malvaceae</taxon>
        <taxon>Malvoideae</taxon>
        <taxon>Gossypium</taxon>
    </lineage>
</organism>
<reference evidence="1 2" key="1">
    <citation type="journal article" date="2019" name="Genome Biol. Evol.">
        <title>Insights into the evolution of the New World diploid cottons (Gossypium, subgenus Houzingenia) based on genome sequencing.</title>
        <authorList>
            <person name="Grover C.E."/>
            <person name="Arick M.A. 2nd"/>
            <person name="Thrash A."/>
            <person name="Conover J.L."/>
            <person name="Sanders W.S."/>
            <person name="Peterson D.G."/>
            <person name="Frelichowski J.E."/>
            <person name="Scheffler J.A."/>
            <person name="Scheffler B.E."/>
            <person name="Wendel J.F."/>
        </authorList>
    </citation>
    <scope>NUCLEOTIDE SEQUENCE [LARGE SCALE GENOMIC DNA]</scope>
    <source>
        <strain evidence="1">6</strain>
        <tissue evidence="1">Leaf</tissue>
    </source>
</reference>
<sequence length="19" mass="2282">MRQFLIYLTNLTKGSRPSR</sequence>
<accession>A0A7J9J5X1</accession>
<evidence type="ECO:0000313" key="2">
    <source>
        <dbReference type="Proteomes" id="UP000593575"/>
    </source>
</evidence>
<proteinExistence type="predicted"/>
<protein>
    <submittedName>
        <fullName evidence="1">Uncharacterized protein</fullName>
    </submittedName>
</protein>
<dbReference type="EMBL" id="JABFAE010000006">
    <property type="protein sequence ID" value="MBA0829792.1"/>
    <property type="molecule type" value="Genomic_DNA"/>
</dbReference>
<comment type="caution">
    <text evidence="1">The sequence shown here is derived from an EMBL/GenBank/DDBJ whole genome shotgun (WGS) entry which is preliminary data.</text>
</comment>
<dbReference type="AlphaFoldDB" id="A0A7J9J5X1"/>
<name>A0A7J9J5X1_9ROSI</name>
<dbReference type="Proteomes" id="UP000593575">
    <property type="component" value="Unassembled WGS sequence"/>
</dbReference>
<evidence type="ECO:0000313" key="1">
    <source>
        <dbReference type="EMBL" id="MBA0829792.1"/>
    </source>
</evidence>
<gene>
    <name evidence="1" type="ORF">Goarm_014372</name>
</gene>
<keyword evidence="2" id="KW-1185">Reference proteome</keyword>